<reference evidence="1 2" key="1">
    <citation type="journal article" date="2019" name="Int. J. Syst. Evol. Microbiol.">
        <title>The Global Catalogue of Microorganisms (GCM) 10K type strain sequencing project: providing services to taxonomists for standard genome sequencing and annotation.</title>
        <authorList>
            <consortium name="The Broad Institute Genomics Platform"/>
            <consortium name="The Broad Institute Genome Sequencing Center for Infectious Disease"/>
            <person name="Wu L."/>
            <person name="Ma J."/>
        </authorList>
    </citation>
    <scope>NUCLEOTIDE SEQUENCE [LARGE SCALE GENOMIC DNA]</scope>
    <source>
        <strain evidence="1 2">CGMCC 1.3239</strain>
    </source>
</reference>
<protein>
    <recommendedName>
        <fullName evidence="3">Secreted protein</fullName>
    </recommendedName>
</protein>
<proteinExistence type="predicted"/>
<comment type="caution">
    <text evidence="1">The sequence shown here is derived from an EMBL/GenBank/DDBJ whole genome shotgun (WGS) entry which is preliminary data.</text>
</comment>
<sequence>MTTTTLVAVLAAVVLVGVGSVGVAATDGPGAADPDVDEVGPSDGLPEPVPEFVGDLLDTIDGFLSGAIESLGDAVSDGDAGSVGGV</sequence>
<organism evidence="1 2">
    <name type="scientific">Halorubrum tibetense</name>
    <dbReference type="NCBI Taxonomy" id="175631"/>
    <lineage>
        <taxon>Archaea</taxon>
        <taxon>Methanobacteriati</taxon>
        <taxon>Methanobacteriota</taxon>
        <taxon>Stenosarchaea group</taxon>
        <taxon>Halobacteria</taxon>
        <taxon>Halobacteriales</taxon>
        <taxon>Haloferacaceae</taxon>
        <taxon>Halorubrum</taxon>
    </lineage>
</organism>
<accession>A0ABD5SFN5</accession>
<keyword evidence="2" id="KW-1185">Reference proteome</keyword>
<dbReference type="EMBL" id="JBHSWW010000184">
    <property type="protein sequence ID" value="MFC6754045.1"/>
    <property type="molecule type" value="Genomic_DNA"/>
</dbReference>
<dbReference type="AlphaFoldDB" id="A0ABD5SFN5"/>
<gene>
    <name evidence="1" type="ORF">ACFQEU_11320</name>
</gene>
<dbReference type="RefSeq" id="WP_379782186.1">
    <property type="nucleotide sequence ID" value="NZ_JBHSWW010000184.1"/>
</dbReference>
<evidence type="ECO:0008006" key="3">
    <source>
        <dbReference type="Google" id="ProtNLM"/>
    </source>
</evidence>
<evidence type="ECO:0000313" key="2">
    <source>
        <dbReference type="Proteomes" id="UP001596442"/>
    </source>
</evidence>
<evidence type="ECO:0000313" key="1">
    <source>
        <dbReference type="EMBL" id="MFC6754045.1"/>
    </source>
</evidence>
<dbReference type="Proteomes" id="UP001596442">
    <property type="component" value="Unassembled WGS sequence"/>
</dbReference>
<name>A0ABD5SFN5_9EURY</name>